<feature type="compositionally biased region" description="Polar residues" evidence="1">
    <location>
        <begin position="17"/>
        <end position="30"/>
    </location>
</feature>
<reference evidence="3 4" key="1">
    <citation type="journal article" date="2020" name="G3 (Bethesda)">
        <title>Improved Reference Genome for Cyclotella cryptica CCMP332, a Model for Cell Wall Morphogenesis, Salinity Adaptation, and Lipid Production in Diatoms (Bacillariophyta).</title>
        <authorList>
            <person name="Roberts W.R."/>
            <person name="Downey K.M."/>
            <person name="Ruck E.C."/>
            <person name="Traller J.C."/>
            <person name="Alverson A.J."/>
        </authorList>
    </citation>
    <scope>NUCLEOTIDE SEQUENCE [LARGE SCALE GENOMIC DNA]</scope>
    <source>
        <strain evidence="3 4">CCMP332</strain>
    </source>
</reference>
<dbReference type="PANTHER" id="PTHR13347:SF1">
    <property type="entry name" value="HEAT REPEAT-CONTAINING PROTEIN 3"/>
    <property type="match status" value="1"/>
</dbReference>
<dbReference type="Pfam" id="PF25567">
    <property type="entry name" value="TPR_SYO1"/>
    <property type="match status" value="1"/>
</dbReference>
<evidence type="ECO:0000313" key="4">
    <source>
        <dbReference type="Proteomes" id="UP001516023"/>
    </source>
</evidence>
<organism evidence="3 4">
    <name type="scientific">Cyclotella cryptica</name>
    <dbReference type="NCBI Taxonomy" id="29204"/>
    <lineage>
        <taxon>Eukaryota</taxon>
        <taxon>Sar</taxon>
        <taxon>Stramenopiles</taxon>
        <taxon>Ochrophyta</taxon>
        <taxon>Bacillariophyta</taxon>
        <taxon>Coscinodiscophyceae</taxon>
        <taxon>Thalassiosirophycidae</taxon>
        <taxon>Stephanodiscales</taxon>
        <taxon>Stephanodiscaceae</taxon>
        <taxon>Cyclotella</taxon>
    </lineage>
</organism>
<feature type="region of interest" description="Disordered" evidence="1">
    <location>
        <begin position="433"/>
        <end position="497"/>
    </location>
</feature>
<dbReference type="InterPro" id="IPR057990">
    <property type="entry name" value="TPR_SYO1"/>
</dbReference>
<evidence type="ECO:0000259" key="2">
    <source>
        <dbReference type="Pfam" id="PF25567"/>
    </source>
</evidence>
<comment type="caution">
    <text evidence="3">The sequence shown here is derived from an EMBL/GenBank/DDBJ whole genome shotgun (WGS) entry which is preliminary data.</text>
</comment>
<evidence type="ECO:0000313" key="3">
    <source>
        <dbReference type="EMBL" id="KAL3785617.1"/>
    </source>
</evidence>
<dbReference type="Proteomes" id="UP001516023">
    <property type="component" value="Unassembled WGS sequence"/>
</dbReference>
<feature type="domain" description="SYO1-like TPR repeats" evidence="2">
    <location>
        <begin position="622"/>
        <end position="881"/>
    </location>
</feature>
<dbReference type="InterPro" id="IPR052616">
    <property type="entry name" value="SYO1-like"/>
</dbReference>
<protein>
    <recommendedName>
        <fullName evidence="2">SYO1-like TPR repeats domain-containing protein</fullName>
    </recommendedName>
</protein>
<proteinExistence type="predicted"/>
<dbReference type="AlphaFoldDB" id="A0ABD3PCN7"/>
<feature type="compositionally biased region" description="Basic residues" evidence="1">
    <location>
        <begin position="1"/>
        <end position="14"/>
    </location>
</feature>
<sequence length="882" mass="96349">MGKQSKRKRQKGLRNRPSPSLAQHDTSPHNPSKENAILAKIRHGDPRVRHAALVALSSTVYDSSSLSRRRVAKASSSEIAASDPALLRALSERLLDPDIPCAIIAAGCLSNHVSFSAPQFSDEDGKKAGTDGDELEVLSQVMMPILMQRIQLTHETCVTLGKRLLEAKSQTLSPAPVAAKKSSPIDKISASAIEQWNLQSLSLQTLAGLIENSPLAVKRMSDSTLSLLLKVINCSVECINRQLVSFTKEEGQHKTSPILEAASSAARALHSLLDENVQIISNIPKVSASAPSSAEAPTIIALVHELAELAANGKMTNTTRLHACGAILSLRKVLVVDRENVPGNLNAEDEQICNVLQSCSTDVVIPTLHSLFSVNPNANNDAADGASPKALVHRMIQLSQILSSQKQDEAMESAIVQEINARKEPARLIARRQKEMKKAKEEGKEGRDENVTKSTQEDGMEMEDENKTPKEDCATMVVEDDTSRDNDNNNDETADPKDELDAVLYSWRELCGSHKLALELMANLCSGPGDEDDEDEEDMKMNYGDEDNEYMWDSDDEAKLMDATTGSSAAMPLGAKSSASPMDRCIYTSIASHQLAEQMLLFFKNWILFLPSLLSEGQQCPELVVEDVEELLSTCALCIGNMIACEIPTWTSPALKEATSALCPSAIVHNGAELVWWNLVSLLTAAEHAPCNIRNIVLCHVSSVMLSLLRHHTNSRTLLDAPTLDVLFVLLTSDSAKKVQENKNIDSSIRMQCNVIAMLGVLCSGPHSAVVNARVCAALTEKLRSALPSSGQSHNSIESLKQTVILLNESYNVLMDLYGGDDANDDVFQQQDVLGHFTRTLPEFKRSIKKVSSSTEKHDEDVDVWNETALNVSRFIRFKREG</sequence>
<dbReference type="PANTHER" id="PTHR13347">
    <property type="entry name" value="HEAT REPEAT-CONTAINING PROTEIN 3"/>
    <property type="match status" value="1"/>
</dbReference>
<feature type="compositionally biased region" description="Basic and acidic residues" evidence="1">
    <location>
        <begin position="433"/>
        <end position="451"/>
    </location>
</feature>
<gene>
    <name evidence="3" type="ORF">HJC23_004765</name>
</gene>
<dbReference type="EMBL" id="JABMIG020000213">
    <property type="protein sequence ID" value="KAL3785617.1"/>
    <property type="molecule type" value="Genomic_DNA"/>
</dbReference>
<evidence type="ECO:0000256" key="1">
    <source>
        <dbReference type="SAM" id="MobiDB-lite"/>
    </source>
</evidence>
<keyword evidence="4" id="KW-1185">Reference proteome</keyword>
<dbReference type="SUPFAM" id="SSF48371">
    <property type="entry name" value="ARM repeat"/>
    <property type="match status" value="1"/>
</dbReference>
<feature type="region of interest" description="Disordered" evidence="1">
    <location>
        <begin position="1"/>
        <end position="32"/>
    </location>
</feature>
<dbReference type="InterPro" id="IPR016024">
    <property type="entry name" value="ARM-type_fold"/>
</dbReference>
<name>A0ABD3PCN7_9STRA</name>
<accession>A0ABD3PCN7</accession>